<keyword evidence="1" id="KW-1133">Transmembrane helix</keyword>
<dbReference type="EMBL" id="BART01024214">
    <property type="protein sequence ID" value="GAH01949.1"/>
    <property type="molecule type" value="Genomic_DNA"/>
</dbReference>
<evidence type="ECO:0000256" key="1">
    <source>
        <dbReference type="SAM" id="Phobius"/>
    </source>
</evidence>
<gene>
    <name evidence="2" type="ORF">S01H4_43819</name>
</gene>
<reference evidence="2" key="1">
    <citation type="journal article" date="2014" name="Front. Microbiol.">
        <title>High frequency of phylogenetically diverse reductive dehalogenase-homologous genes in deep subseafloor sedimentary metagenomes.</title>
        <authorList>
            <person name="Kawai M."/>
            <person name="Futagami T."/>
            <person name="Toyoda A."/>
            <person name="Takaki Y."/>
            <person name="Nishi S."/>
            <person name="Hori S."/>
            <person name="Arai W."/>
            <person name="Tsubouchi T."/>
            <person name="Morono Y."/>
            <person name="Uchiyama I."/>
            <person name="Ito T."/>
            <person name="Fujiyama A."/>
            <person name="Inagaki F."/>
            <person name="Takami H."/>
        </authorList>
    </citation>
    <scope>NUCLEOTIDE SEQUENCE</scope>
    <source>
        <strain evidence="2">Expedition CK06-06</strain>
    </source>
</reference>
<keyword evidence="1" id="KW-0472">Membrane</keyword>
<accession>X1DA80</accession>
<keyword evidence="1" id="KW-0812">Transmembrane</keyword>
<evidence type="ECO:0000313" key="2">
    <source>
        <dbReference type="EMBL" id="GAH01949.1"/>
    </source>
</evidence>
<name>X1DA80_9ZZZZ</name>
<sequence>MKNIRWQIFLGVILIALSTVLYLIHYGIFGDVHHIFIYMVGDIAFVPIEVFLVTVIIHRLLNEREKRSIRNKLNMVIGVFFSEVGTRLLTYLSDLDTKDEIVRHHLSKAI</sequence>
<comment type="caution">
    <text evidence="2">The sequence shown here is derived from an EMBL/GenBank/DDBJ whole genome shotgun (WGS) entry which is preliminary data.</text>
</comment>
<feature type="transmembrane region" description="Helical" evidence="1">
    <location>
        <begin position="35"/>
        <end position="61"/>
    </location>
</feature>
<dbReference type="AlphaFoldDB" id="X1DA80"/>
<proteinExistence type="predicted"/>
<organism evidence="2">
    <name type="scientific">marine sediment metagenome</name>
    <dbReference type="NCBI Taxonomy" id="412755"/>
    <lineage>
        <taxon>unclassified sequences</taxon>
        <taxon>metagenomes</taxon>
        <taxon>ecological metagenomes</taxon>
    </lineage>
</organism>
<feature type="transmembrane region" description="Helical" evidence="1">
    <location>
        <begin position="7"/>
        <end position="29"/>
    </location>
</feature>
<protein>
    <submittedName>
        <fullName evidence="2">Uncharacterized protein</fullName>
    </submittedName>
</protein>